<proteinExistence type="predicted"/>
<gene>
    <name evidence="4" type="ORF">MKK02DRAFT_36522</name>
</gene>
<dbReference type="Pfam" id="PF04113">
    <property type="entry name" value="Gpi16"/>
    <property type="match status" value="2"/>
</dbReference>
<dbReference type="RefSeq" id="XP_052947471.1">
    <property type="nucleotide sequence ID" value="XM_053089439.1"/>
</dbReference>
<keyword evidence="3" id="KW-0732">Signal</keyword>
<dbReference type="PANTHER" id="PTHR12959">
    <property type="entry name" value="GPI TRANSAMIDASE COMPONENT PIG-T-RELATED"/>
    <property type="match status" value="1"/>
</dbReference>
<feature type="compositionally biased region" description="Basic and acidic residues" evidence="1">
    <location>
        <begin position="557"/>
        <end position="567"/>
    </location>
</feature>
<accession>A0AA38LX93</accession>
<feature type="signal peptide" evidence="3">
    <location>
        <begin position="1"/>
        <end position="17"/>
    </location>
</feature>
<name>A0AA38LX93_9TREE</name>
<feature type="region of interest" description="Disordered" evidence="1">
    <location>
        <begin position="557"/>
        <end position="581"/>
    </location>
</feature>
<dbReference type="GO" id="GO:0042765">
    <property type="term" value="C:GPI-anchor transamidase complex"/>
    <property type="evidence" value="ECO:0007669"/>
    <property type="project" value="InterPro"/>
</dbReference>
<dbReference type="InterPro" id="IPR007245">
    <property type="entry name" value="PIG-T"/>
</dbReference>
<protein>
    <submittedName>
        <fullName evidence="4">GPI transamidase component PIG-T</fullName>
    </submittedName>
</protein>
<keyword evidence="2" id="KW-0812">Transmembrane</keyword>
<sequence length="581" mass="63808">MTRLIYLLGLLAPWVAASLSADEFHEALTLHPLPDGKLSVLFEFTTYFSGSTGHGRTPESHHSLTSPSLLLPLQQNNVSELSISFVSGQWDQHRSGQAGPLSYGSGGGGGETRGWLRNSKGASPGKVNENWVAVTNALGGLFCATLAPAKEGEVVKTFGDIYPPSRETKQNLTHFHVPHPEQLLCAENLTPFLALLPSKGVSGLSHLLAQPGVVLSWGFKAEGIEVIMPDPSTATGGLWKGWWEGVVDLVPVTGGSRASSIEKLFRRSIPRVFPEASSSVIRLITPEQDNFRMEPQAGSREEQWLDGRKREVMVWDLMDGGLVGQDLRFWWENEGDFGHPLKLESSPISISRRMAAPYASDGTFVIRITNNGDDQRDAVYSEVWPWWVKGWMSEVSAAVESGETEGSSSELLRHLAYHPSYPPHPSTTSLHFSLTLPAHATLILTIPYSKLTIKYTEHRPDAERGVELPSGVLTLLDLEGESDFPNSTVIQSRRSGRTHIYTTRLLLDLPTPDFSMPYNVIIMSCTVMAVFFGMMQGALSRQWGYVDTAMERLRGRGKVTEGARRGAEMGPEGEGDTEKIS</sequence>
<evidence type="ECO:0000313" key="4">
    <source>
        <dbReference type="EMBL" id="KAI9637694.1"/>
    </source>
</evidence>
<evidence type="ECO:0000256" key="3">
    <source>
        <dbReference type="SAM" id="SignalP"/>
    </source>
</evidence>
<dbReference type="Proteomes" id="UP001164286">
    <property type="component" value="Unassembled WGS sequence"/>
</dbReference>
<dbReference type="AlphaFoldDB" id="A0AA38LX93"/>
<keyword evidence="5" id="KW-1185">Reference proteome</keyword>
<reference evidence="4" key="1">
    <citation type="journal article" date="2022" name="G3 (Bethesda)">
        <title>High quality genome of the basidiomycete yeast Dioszegia hungarica PDD-24b-2 isolated from cloud water.</title>
        <authorList>
            <person name="Jarrige D."/>
            <person name="Haridas S."/>
            <person name="Bleykasten-Grosshans C."/>
            <person name="Joly M."/>
            <person name="Nadalig T."/>
            <person name="Sancelme M."/>
            <person name="Vuilleumier S."/>
            <person name="Grigoriev I.V."/>
            <person name="Amato P."/>
            <person name="Bringel F."/>
        </authorList>
    </citation>
    <scope>NUCLEOTIDE SEQUENCE</scope>
    <source>
        <strain evidence="4">PDD-24b-2</strain>
    </source>
</reference>
<dbReference type="GO" id="GO:0016255">
    <property type="term" value="P:attachment of GPI anchor to protein"/>
    <property type="evidence" value="ECO:0007669"/>
    <property type="project" value="InterPro"/>
</dbReference>
<evidence type="ECO:0000313" key="5">
    <source>
        <dbReference type="Proteomes" id="UP001164286"/>
    </source>
</evidence>
<dbReference type="PANTHER" id="PTHR12959:SF11">
    <property type="entry name" value="GPI TRANSAMIDASE COMPONENT PIG-T"/>
    <property type="match status" value="1"/>
</dbReference>
<feature type="chain" id="PRO_5041330383" evidence="3">
    <location>
        <begin position="18"/>
        <end position="581"/>
    </location>
</feature>
<dbReference type="EMBL" id="JAKWFO010000004">
    <property type="protein sequence ID" value="KAI9637694.1"/>
    <property type="molecule type" value="Genomic_DNA"/>
</dbReference>
<comment type="caution">
    <text evidence="4">The sequence shown here is derived from an EMBL/GenBank/DDBJ whole genome shotgun (WGS) entry which is preliminary data.</text>
</comment>
<feature type="transmembrane region" description="Helical" evidence="2">
    <location>
        <begin position="516"/>
        <end position="535"/>
    </location>
</feature>
<evidence type="ECO:0000256" key="2">
    <source>
        <dbReference type="SAM" id="Phobius"/>
    </source>
</evidence>
<keyword evidence="2" id="KW-0472">Membrane</keyword>
<evidence type="ECO:0000256" key="1">
    <source>
        <dbReference type="SAM" id="MobiDB-lite"/>
    </source>
</evidence>
<organism evidence="4 5">
    <name type="scientific">Dioszegia hungarica</name>
    <dbReference type="NCBI Taxonomy" id="4972"/>
    <lineage>
        <taxon>Eukaryota</taxon>
        <taxon>Fungi</taxon>
        <taxon>Dikarya</taxon>
        <taxon>Basidiomycota</taxon>
        <taxon>Agaricomycotina</taxon>
        <taxon>Tremellomycetes</taxon>
        <taxon>Tremellales</taxon>
        <taxon>Bulleribasidiaceae</taxon>
        <taxon>Dioszegia</taxon>
    </lineage>
</organism>
<dbReference type="GeneID" id="77728644"/>
<keyword evidence="2" id="KW-1133">Transmembrane helix</keyword>